<sequence>MPRRSLLVLMLLLWLSEVLLPYLVELQSEKVKDEIILDENDIELVSHSAALIN</sequence>
<dbReference type="GO" id="GO:0005840">
    <property type="term" value="C:ribosome"/>
    <property type="evidence" value="ECO:0007669"/>
    <property type="project" value="InterPro"/>
</dbReference>
<name>A0A8R7TLB9_TRIUA</name>
<proteinExistence type="predicted"/>
<dbReference type="GO" id="GO:0019843">
    <property type="term" value="F:rRNA binding"/>
    <property type="evidence" value="ECO:0007669"/>
    <property type="project" value="InterPro"/>
</dbReference>
<keyword evidence="1" id="KW-0732">Signal</keyword>
<dbReference type="Proteomes" id="UP000015106">
    <property type="component" value="Chromosome 2"/>
</dbReference>
<evidence type="ECO:0000313" key="2">
    <source>
        <dbReference type="EnsemblPlants" id="TuG1812G0200004673.01.T01.cds289469"/>
    </source>
</evidence>
<keyword evidence="3" id="KW-1185">Reference proteome</keyword>
<dbReference type="InterPro" id="IPR036789">
    <property type="entry name" value="Ribosomal_uL6-like_a/b-dom_sf"/>
</dbReference>
<evidence type="ECO:0000256" key="1">
    <source>
        <dbReference type="SAM" id="SignalP"/>
    </source>
</evidence>
<dbReference type="EnsemblPlants" id="TuG1812G0200004673.01.T01">
    <property type="protein sequence ID" value="TuG1812G0200004673.01.T01.cds289469"/>
    <property type="gene ID" value="TuG1812G0200004673.01"/>
</dbReference>
<dbReference type="GO" id="GO:0003735">
    <property type="term" value="F:structural constituent of ribosome"/>
    <property type="evidence" value="ECO:0007669"/>
    <property type="project" value="InterPro"/>
</dbReference>
<protein>
    <submittedName>
        <fullName evidence="2">Uncharacterized protein</fullName>
    </submittedName>
</protein>
<dbReference type="Gramene" id="TuG1812G0200004673.01.T01">
    <property type="protein sequence ID" value="TuG1812G0200004673.01.T01.cds289469"/>
    <property type="gene ID" value="TuG1812G0200004673.01"/>
</dbReference>
<feature type="signal peptide" evidence="1">
    <location>
        <begin position="1"/>
        <end position="21"/>
    </location>
</feature>
<evidence type="ECO:0000313" key="3">
    <source>
        <dbReference type="Proteomes" id="UP000015106"/>
    </source>
</evidence>
<organism evidence="2 3">
    <name type="scientific">Triticum urartu</name>
    <name type="common">Red wild einkorn</name>
    <name type="synonym">Crithodium urartu</name>
    <dbReference type="NCBI Taxonomy" id="4572"/>
    <lineage>
        <taxon>Eukaryota</taxon>
        <taxon>Viridiplantae</taxon>
        <taxon>Streptophyta</taxon>
        <taxon>Embryophyta</taxon>
        <taxon>Tracheophyta</taxon>
        <taxon>Spermatophyta</taxon>
        <taxon>Magnoliopsida</taxon>
        <taxon>Liliopsida</taxon>
        <taxon>Poales</taxon>
        <taxon>Poaceae</taxon>
        <taxon>BOP clade</taxon>
        <taxon>Pooideae</taxon>
        <taxon>Triticodae</taxon>
        <taxon>Triticeae</taxon>
        <taxon>Triticinae</taxon>
        <taxon>Triticum</taxon>
    </lineage>
</organism>
<reference evidence="2" key="2">
    <citation type="submission" date="2018-03" db="EMBL/GenBank/DDBJ databases">
        <title>The Triticum urartu genome reveals the dynamic nature of wheat genome evolution.</title>
        <authorList>
            <person name="Ling H."/>
            <person name="Ma B."/>
            <person name="Shi X."/>
            <person name="Liu H."/>
            <person name="Dong L."/>
            <person name="Sun H."/>
            <person name="Cao Y."/>
            <person name="Gao Q."/>
            <person name="Zheng S."/>
            <person name="Li Y."/>
            <person name="Yu Y."/>
            <person name="Du H."/>
            <person name="Qi M."/>
            <person name="Li Y."/>
            <person name="Yu H."/>
            <person name="Cui Y."/>
            <person name="Wang N."/>
            <person name="Chen C."/>
            <person name="Wu H."/>
            <person name="Zhao Y."/>
            <person name="Zhang J."/>
            <person name="Li Y."/>
            <person name="Zhou W."/>
            <person name="Zhang B."/>
            <person name="Hu W."/>
            <person name="Eijk M."/>
            <person name="Tang J."/>
            <person name="Witsenboer H."/>
            <person name="Zhao S."/>
            <person name="Li Z."/>
            <person name="Zhang A."/>
            <person name="Wang D."/>
            <person name="Liang C."/>
        </authorList>
    </citation>
    <scope>NUCLEOTIDE SEQUENCE [LARGE SCALE GENOMIC DNA]</scope>
    <source>
        <strain evidence="2">cv. G1812</strain>
    </source>
</reference>
<feature type="chain" id="PRO_5035948452" evidence="1">
    <location>
        <begin position="22"/>
        <end position="53"/>
    </location>
</feature>
<reference evidence="3" key="1">
    <citation type="journal article" date="2013" name="Nature">
        <title>Draft genome of the wheat A-genome progenitor Triticum urartu.</title>
        <authorList>
            <person name="Ling H.Q."/>
            <person name="Zhao S."/>
            <person name="Liu D."/>
            <person name="Wang J."/>
            <person name="Sun H."/>
            <person name="Zhang C."/>
            <person name="Fan H."/>
            <person name="Li D."/>
            <person name="Dong L."/>
            <person name="Tao Y."/>
            <person name="Gao C."/>
            <person name="Wu H."/>
            <person name="Li Y."/>
            <person name="Cui Y."/>
            <person name="Guo X."/>
            <person name="Zheng S."/>
            <person name="Wang B."/>
            <person name="Yu K."/>
            <person name="Liang Q."/>
            <person name="Yang W."/>
            <person name="Lou X."/>
            <person name="Chen J."/>
            <person name="Feng M."/>
            <person name="Jian J."/>
            <person name="Zhang X."/>
            <person name="Luo G."/>
            <person name="Jiang Y."/>
            <person name="Liu J."/>
            <person name="Wang Z."/>
            <person name="Sha Y."/>
            <person name="Zhang B."/>
            <person name="Wu H."/>
            <person name="Tang D."/>
            <person name="Shen Q."/>
            <person name="Xue P."/>
            <person name="Zou S."/>
            <person name="Wang X."/>
            <person name="Liu X."/>
            <person name="Wang F."/>
            <person name="Yang Y."/>
            <person name="An X."/>
            <person name="Dong Z."/>
            <person name="Zhang K."/>
            <person name="Zhang X."/>
            <person name="Luo M.C."/>
            <person name="Dvorak J."/>
            <person name="Tong Y."/>
            <person name="Wang J."/>
            <person name="Yang H."/>
            <person name="Li Z."/>
            <person name="Wang D."/>
            <person name="Zhang A."/>
            <person name="Wang J."/>
        </authorList>
    </citation>
    <scope>NUCLEOTIDE SEQUENCE</scope>
    <source>
        <strain evidence="3">cv. G1812</strain>
    </source>
</reference>
<dbReference type="GO" id="GO:0006412">
    <property type="term" value="P:translation"/>
    <property type="evidence" value="ECO:0007669"/>
    <property type="project" value="InterPro"/>
</dbReference>
<dbReference type="AlphaFoldDB" id="A0A8R7TLB9"/>
<reference evidence="2" key="3">
    <citation type="submission" date="2022-06" db="UniProtKB">
        <authorList>
            <consortium name="EnsemblPlants"/>
        </authorList>
    </citation>
    <scope>IDENTIFICATION</scope>
</reference>
<dbReference type="Gene3D" id="3.90.930.12">
    <property type="entry name" value="Ribosomal protein L6, alpha-beta domain"/>
    <property type="match status" value="1"/>
</dbReference>
<accession>A0A8R7TLB9</accession>